<organism evidence="1 2">
    <name type="scientific">Arthrobacter hankyongi</name>
    <dbReference type="NCBI Taxonomy" id="2904801"/>
    <lineage>
        <taxon>Bacteria</taxon>
        <taxon>Bacillati</taxon>
        <taxon>Actinomycetota</taxon>
        <taxon>Actinomycetes</taxon>
        <taxon>Micrococcales</taxon>
        <taxon>Micrococcaceae</taxon>
        <taxon>Arthrobacter</taxon>
    </lineage>
</organism>
<sequence>MDSVELLLDRDGEQRVLADWHRLQRAGLPSLADHRSPSNAPHVTLLSAPDIDGGTDEALAGAAAAALPLALVSEGLLVFTGRRGLVLARHVLCSPALATFQRTVYELLSGSVELLPTSLPGGWLPHLTLARGLSRSQLAEAVKLLDAGRCTAEAAALRRWDSSRKLQQRLPGP</sequence>
<dbReference type="InterPro" id="IPR009097">
    <property type="entry name" value="Cyclic_Pdiesterase"/>
</dbReference>
<comment type="caution">
    <text evidence="1">The sequence shown here is derived from an EMBL/GenBank/DDBJ whole genome shotgun (WGS) entry which is preliminary data.</text>
</comment>
<evidence type="ECO:0000313" key="1">
    <source>
        <dbReference type="EMBL" id="MCG2623745.1"/>
    </source>
</evidence>
<dbReference type="SUPFAM" id="SSF55144">
    <property type="entry name" value="LigT-like"/>
    <property type="match status" value="1"/>
</dbReference>
<proteinExistence type="predicted"/>
<dbReference type="Proteomes" id="UP001165368">
    <property type="component" value="Unassembled WGS sequence"/>
</dbReference>
<reference evidence="1" key="1">
    <citation type="submission" date="2022-01" db="EMBL/GenBank/DDBJ databases">
        <authorList>
            <person name="Jo J.-H."/>
            <person name="Im W.-T."/>
        </authorList>
    </citation>
    <scope>NUCLEOTIDE SEQUENCE</scope>
    <source>
        <strain evidence="1">I2-34</strain>
    </source>
</reference>
<keyword evidence="2" id="KW-1185">Reference proteome</keyword>
<accession>A0ABS9LAQ6</accession>
<protein>
    <submittedName>
        <fullName evidence="1">2'-5' RNA ligase family protein</fullName>
    </submittedName>
</protein>
<gene>
    <name evidence="1" type="ORF">LVY72_17765</name>
</gene>
<dbReference type="Gene3D" id="3.90.1140.10">
    <property type="entry name" value="Cyclic phosphodiesterase"/>
    <property type="match status" value="1"/>
</dbReference>
<dbReference type="GO" id="GO:0016874">
    <property type="term" value="F:ligase activity"/>
    <property type="evidence" value="ECO:0007669"/>
    <property type="project" value="UniProtKB-KW"/>
</dbReference>
<dbReference type="RefSeq" id="WP_237823698.1">
    <property type="nucleotide sequence ID" value="NZ_JAKLTQ010000016.1"/>
</dbReference>
<evidence type="ECO:0000313" key="2">
    <source>
        <dbReference type="Proteomes" id="UP001165368"/>
    </source>
</evidence>
<dbReference type="Pfam" id="PF13563">
    <property type="entry name" value="2_5_RNA_ligase2"/>
    <property type="match status" value="1"/>
</dbReference>
<name>A0ABS9LAQ6_9MICC</name>
<dbReference type="EMBL" id="JAKLTQ010000016">
    <property type="protein sequence ID" value="MCG2623745.1"/>
    <property type="molecule type" value="Genomic_DNA"/>
</dbReference>
<keyword evidence="1" id="KW-0436">Ligase</keyword>